<dbReference type="RefSeq" id="WP_254179767.1">
    <property type="nucleotide sequence ID" value="NZ_JANARS010000001.1"/>
</dbReference>
<keyword evidence="1" id="KW-0732">Signal</keyword>
<organism evidence="2 3">
    <name type="scientific">Nocardioides pinisoli</name>
    <dbReference type="NCBI Taxonomy" id="2950279"/>
    <lineage>
        <taxon>Bacteria</taxon>
        <taxon>Bacillati</taxon>
        <taxon>Actinomycetota</taxon>
        <taxon>Actinomycetes</taxon>
        <taxon>Propionibacteriales</taxon>
        <taxon>Nocardioidaceae</taxon>
        <taxon>Nocardioides</taxon>
    </lineage>
</organism>
<dbReference type="Proteomes" id="UP001204524">
    <property type="component" value="Unassembled WGS sequence"/>
</dbReference>
<evidence type="ECO:0000256" key="1">
    <source>
        <dbReference type="SAM" id="SignalP"/>
    </source>
</evidence>
<evidence type="ECO:0000313" key="2">
    <source>
        <dbReference type="EMBL" id="MCP3420536.1"/>
    </source>
</evidence>
<dbReference type="EMBL" id="JANARS010000001">
    <property type="protein sequence ID" value="MCP3420536.1"/>
    <property type="molecule type" value="Genomic_DNA"/>
</dbReference>
<sequence length="469" mass="49409">MLRRLGGCAVALALVLPAQALTAQAAPAADQRAAATTKTRVVKLGHEPVRATTAHKVRLTFTGRKGQLVNLARVDATEQCGGRVLRSGGKTVKPWAQGYWRLPRTGAYTAINKPCRTQEKTKVRLQVRKVVRQDRALPGERSRAGRSTKVTHLVPFRVLAHQVAHVTAGTFDLIRPDRSIARGLGGEDTSYLVSDQPGPMRYDRPSPVGRYFAEVAPGTEARLSITQLQPVAVDGPAVTVTRGAADNVSATLVFTGEAGQWIYPELTSGTSDPTETRWWTAQTLDVLGEFPARVGGVCPGGDQTSFCPIIQLPASGTYVMNVLNAPGYGTAVQVRVRSAALAAPAAVDGGTVTYTVPTPGQWVVGELPELPRQESGGSGATVTLSNATGPLGDWRVRTVSGYGPCNPSVDMVRCFGIHEPPNAFTMSPSALTSPAPWDAFANPAVAVLAVPPGATGSLDLTVTSAAEQL</sequence>
<gene>
    <name evidence="2" type="ORF">NCI01_01880</name>
</gene>
<accession>A0ABT1KT98</accession>
<feature type="chain" id="PRO_5045484425" evidence="1">
    <location>
        <begin position="21"/>
        <end position="469"/>
    </location>
</feature>
<reference evidence="2 3" key="1">
    <citation type="submission" date="2022-06" db="EMBL/GenBank/DDBJ databases">
        <authorList>
            <person name="So Y."/>
        </authorList>
    </citation>
    <scope>NUCLEOTIDE SEQUENCE [LARGE SCALE GENOMIC DNA]</scope>
    <source>
        <strain evidence="2 3">STR3</strain>
    </source>
</reference>
<comment type="caution">
    <text evidence="2">The sequence shown here is derived from an EMBL/GenBank/DDBJ whole genome shotgun (WGS) entry which is preliminary data.</text>
</comment>
<keyword evidence="3" id="KW-1185">Reference proteome</keyword>
<evidence type="ECO:0000313" key="3">
    <source>
        <dbReference type="Proteomes" id="UP001204524"/>
    </source>
</evidence>
<proteinExistence type="predicted"/>
<feature type="signal peptide" evidence="1">
    <location>
        <begin position="1"/>
        <end position="20"/>
    </location>
</feature>
<protein>
    <submittedName>
        <fullName evidence="2">Uncharacterized protein</fullName>
    </submittedName>
</protein>
<name>A0ABT1KT98_9ACTN</name>